<gene>
    <name evidence="1" type="ORF">EV662_102458</name>
</gene>
<reference evidence="1 2" key="1">
    <citation type="submission" date="2019-03" db="EMBL/GenBank/DDBJ databases">
        <title>Genomic Encyclopedia of Type Strains, Phase IV (KMG-IV): sequencing the most valuable type-strain genomes for metagenomic binning, comparative biology and taxonomic classification.</title>
        <authorList>
            <person name="Goeker M."/>
        </authorList>
    </citation>
    <scope>NUCLEOTIDE SEQUENCE [LARGE SCALE GENOMIC DNA]</scope>
    <source>
        <strain evidence="1 2">DSM 18063</strain>
    </source>
</reference>
<comment type="caution">
    <text evidence="1">The sequence shown here is derived from an EMBL/GenBank/DDBJ whole genome shotgun (WGS) entry which is preliminary data.</text>
</comment>
<name>A0A4R2Q8Z6_9RHOB</name>
<dbReference type="InterPro" id="IPR027417">
    <property type="entry name" value="P-loop_NTPase"/>
</dbReference>
<dbReference type="Gene3D" id="3.40.50.300">
    <property type="entry name" value="P-loop containing nucleotide triphosphate hydrolases"/>
    <property type="match status" value="1"/>
</dbReference>
<dbReference type="EMBL" id="SLXP01000002">
    <property type="protein sequence ID" value="TCP43261.1"/>
    <property type="molecule type" value="Genomic_DNA"/>
</dbReference>
<keyword evidence="2" id="KW-1185">Reference proteome</keyword>
<evidence type="ECO:0000313" key="1">
    <source>
        <dbReference type="EMBL" id="TCP43261.1"/>
    </source>
</evidence>
<organism evidence="1 2">
    <name type="scientific">Rhodovulum marinum</name>
    <dbReference type="NCBI Taxonomy" id="320662"/>
    <lineage>
        <taxon>Bacteria</taxon>
        <taxon>Pseudomonadati</taxon>
        <taxon>Pseudomonadota</taxon>
        <taxon>Alphaproteobacteria</taxon>
        <taxon>Rhodobacterales</taxon>
        <taxon>Paracoccaceae</taxon>
        <taxon>Rhodovulum</taxon>
    </lineage>
</organism>
<evidence type="ECO:0000313" key="2">
    <source>
        <dbReference type="Proteomes" id="UP000294835"/>
    </source>
</evidence>
<dbReference type="Proteomes" id="UP000294835">
    <property type="component" value="Unassembled WGS sequence"/>
</dbReference>
<protein>
    <submittedName>
        <fullName evidence="1">Uncharacterized protein</fullName>
    </submittedName>
</protein>
<proteinExistence type="predicted"/>
<sequence length="80" mass="8440">MSRLVRSKGGAVMLVSQSPDDFSGEDDEFLDNMGLVAAFATNAKPGAAACVVGKGANLTNLQTGQSFARFDKTTKKIKAW</sequence>
<dbReference type="AlphaFoldDB" id="A0A4R2Q8Z6"/>
<accession>A0A4R2Q8Z6</accession>